<dbReference type="InterPro" id="IPR029058">
    <property type="entry name" value="AB_hydrolase_fold"/>
</dbReference>
<comment type="caution">
    <text evidence="4">The sequence shown here is derived from an EMBL/GenBank/DDBJ whole genome shotgun (WGS) entry which is preliminary data.</text>
</comment>
<evidence type="ECO:0000259" key="3">
    <source>
        <dbReference type="Pfam" id="PF00135"/>
    </source>
</evidence>
<dbReference type="Gene3D" id="3.40.50.1820">
    <property type="entry name" value="alpha/beta hydrolase"/>
    <property type="match status" value="1"/>
</dbReference>
<keyword evidence="2" id="KW-0378">Hydrolase</keyword>
<reference evidence="4" key="1">
    <citation type="journal article" date="2015" name="Nature">
        <title>Complex archaea that bridge the gap between prokaryotes and eukaryotes.</title>
        <authorList>
            <person name="Spang A."/>
            <person name="Saw J.H."/>
            <person name="Jorgensen S.L."/>
            <person name="Zaremba-Niedzwiedzka K."/>
            <person name="Martijn J."/>
            <person name="Lind A.E."/>
            <person name="van Eijk R."/>
            <person name="Schleper C."/>
            <person name="Guy L."/>
            <person name="Ettema T.J."/>
        </authorList>
    </citation>
    <scope>NUCLEOTIDE SEQUENCE</scope>
</reference>
<sequence length="457" mass="52626">MLKTLEFGPVAPQPPPYLDFLPPLIQSEAECLSLNIWTPSCDGNKRPVMFWIHGGSHITGSGFKFNGKDITRRGDIVLVSINYRLGPLGNFYFPNATANIGMLDQIAALEWVSDNITSFGGDRENITLFGESAGATSIGTLLAVPKAKGLFKRAILQSGVPSSHGYDFSKRKKTATVILKELKLKPDDLEEFRKLPAEKIIKAMIKIRLRTHYTDTWNQITFRPWVDGEILPQHPIKAIKEGYAKEIELIVGSNLEEWKFWHIFDPNFKDMDSPKLFNAINRDLRAAGEDDKKTDYVINTYKNSREKNKLPSKPQDIFDAYFTDLIFHIPSIKLAEAQSKHQKNTYMYLFTWRSLFEDYGAMHVLEIPFIFNTFFKRDTFFLPKKTKETEILSEKMMSSWISFAKTGNPNYNGNINWPQYDTEKRATMIFDNDIRIAEAPLDKERQIWYGMNMWSKL</sequence>
<organism evidence="4">
    <name type="scientific">marine sediment metagenome</name>
    <dbReference type="NCBI Taxonomy" id="412755"/>
    <lineage>
        <taxon>unclassified sequences</taxon>
        <taxon>metagenomes</taxon>
        <taxon>ecological metagenomes</taxon>
    </lineage>
</organism>
<dbReference type="PANTHER" id="PTHR43142:SF1">
    <property type="entry name" value="CARBOXYLIC ESTER HYDROLASE"/>
    <property type="match status" value="1"/>
</dbReference>
<evidence type="ECO:0000256" key="2">
    <source>
        <dbReference type="ARBA" id="ARBA00022801"/>
    </source>
</evidence>
<evidence type="ECO:0000256" key="1">
    <source>
        <dbReference type="ARBA" id="ARBA00005964"/>
    </source>
</evidence>
<dbReference type="AlphaFoldDB" id="A0A0F9PB63"/>
<dbReference type="InterPro" id="IPR019826">
    <property type="entry name" value="Carboxylesterase_B_AS"/>
</dbReference>
<dbReference type="Pfam" id="PF00135">
    <property type="entry name" value="COesterase"/>
    <property type="match status" value="1"/>
</dbReference>
<name>A0A0F9PB63_9ZZZZ</name>
<evidence type="ECO:0000313" key="4">
    <source>
        <dbReference type="EMBL" id="KKM98220.1"/>
    </source>
</evidence>
<feature type="domain" description="Carboxylesterase type B" evidence="3">
    <location>
        <begin position="3"/>
        <end position="447"/>
    </location>
</feature>
<protein>
    <recommendedName>
        <fullName evidence="3">Carboxylesterase type B domain-containing protein</fullName>
    </recommendedName>
</protein>
<gene>
    <name evidence="4" type="ORF">LCGC14_1160170</name>
</gene>
<dbReference type="GO" id="GO:0016787">
    <property type="term" value="F:hydrolase activity"/>
    <property type="evidence" value="ECO:0007669"/>
    <property type="project" value="UniProtKB-KW"/>
</dbReference>
<dbReference type="SUPFAM" id="SSF53474">
    <property type="entry name" value="alpha/beta-Hydrolases"/>
    <property type="match status" value="1"/>
</dbReference>
<dbReference type="InterPro" id="IPR002018">
    <property type="entry name" value="CarbesteraseB"/>
</dbReference>
<proteinExistence type="inferred from homology"/>
<comment type="similarity">
    <text evidence="1">Belongs to the type-B carboxylesterase/lipase family.</text>
</comment>
<dbReference type="EMBL" id="LAZR01005649">
    <property type="protein sequence ID" value="KKM98220.1"/>
    <property type="molecule type" value="Genomic_DNA"/>
</dbReference>
<dbReference type="PROSITE" id="PS00122">
    <property type="entry name" value="CARBOXYLESTERASE_B_1"/>
    <property type="match status" value="1"/>
</dbReference>
<dbReference type="PANTHER" id="PTHR43142">
    <property type="entry name" value="CARBOXYLIC ESTER HYDROLASE"/>
    <property type="match status" value="1"/>
</dbReference>
<accession>A0A0F9PB63</accession>
<dbReference type="ESTHER" id="9zzzz-a0a0f9pb63">
    <property type="family name" value="Carb_B_Bacteria"/>
</dbReference>